<organism evidence="6 7">
    <name type="scientific">Pseudomonas boreofloridensis</name>
    <dbReference type="NCBI Taxonomy" id="3064348"/>
    <lineage>
        <taxon>Bacteria</taxon>
        <taxon>Pseudomonadati</taxon>
        <taxon>Pseudomonadota</taxon>
        <taxon>Gammaproteobacteria</taxon>
        <taxon>Pseudomonadales</taxon>
        <taxon>Pseudomonadaceae</taxon>
        <taxon>Pseudomonas</taxon>
    </lineage>
</organism>
<reference evidence="6 7" key="1">
    <citation type="submission" date="2024-09" db="EMBL/GenBank/DDBJ databases">
        <authorList>
            <person name="Fullem K."/>
        </authorList>
    </citation>
    <scope>NUCLEOTIDE SEQUENCE [LARGE SCALE GENOMIC DNA]</scope>
    <source>
        <strain evidence="7">K1(2024)</strain>
    </source>
</reference>
<gene>
    <name evidence="6" type="ORF">ACE1YR_15500</name>
</gene>
<evidence type="ECO:0000313" key="7">
    <source>
        <dbReference type="Proteomes" id="UP001577047"/>
    </source>
</evidence>
<dbReference type="Pfam" id="PF00126">
    <property type="entry name" value="HTH_1"/>
    <property type="match status" value="1"/>
</dbReference>
<proteinExistence type="inferred from homology"/>
<dbReference type="PANTHER" id="PTHR30346">
    <property type="entry name" value="TRANSCRIPTIONAL DUAL REGULATOR HCAR-RELATED"/>
    <property type="match status" value="1"/>
</dbReference>
<evidence type="ECO:0000256" key="3">
    <source>
        <dbReference type="ARBA" id="ARBA00023125"/>
    </source>
</evidence>
<name>A0ABV4ZB18_9PSED</name>
<dbReference type="PROSITE" id="PS50931">
    <property type="entry name" value="HTH_LYSR"/>
    <property type="match status" value="1"/>
</dbReference>
<dbReference type="SUPFAM" id="SSF46785">
    <property type="entry name" value="Winged helix' DNA-binding domain"/>
    <property type="match status" value="1"/>
</dbReference>
<dbReference type="CDD" id="cd08414">
    <property type="entry name" value="PBP2_LTTR_aromatics_like"/>
    <property type="match status" value="1"/>
</dbReference>
<dbReference type="PRINTS" id="PR00039">
    <property type="entry name" value="HTHLYSR"/>
</dbReference>
<evidence type="ECO:0000256" key="1">
    <source>
        <dbReference type="ARBA" id="ARBA00009437"/>
    </source>
</evidence>
<evidence type="ECO:0000256" key="2">
    <source>
        <dbReference type="ARBA" id="ARBA00023015"/>
    </source>
</evidence>
<dbReference type="PANTHER" id="PTHR30346:SF0">
    <property type="entry name" value="HCA OPERON TRANSCRIPTIONAL ACTIVATOR HCAR"/>
    <property type="match status" value="1"/>
</dbReference>
<keyword evidence="4" id="KW-0804">Transcription</keyword>
<dbReference type="Pfam" id="PF03466">
    <property type="entry name" value="LysR_substrate"/>
    <property type="match status" value="1"/>
</dbReference>
<comment type="similarity">
    <text evidence="1">Belongs to the LysR transcriptional regulatory family.</text>
</comment>
<dbReference type="RefSeq" id="WP_304484976.1">
    <property type="nucleotide sequence ID" value="NZ_JAUQOQ010000016.1"/>
</dbReference>
<sequence length="298" mass="32341">MNLRQLQCFLAVAEERHFTRAADRLHIEQSPLSRIIRDLEHDLGVTLFERGAGIGTCLTPAGKALAESAPRIFRLVDQARSNTLAAAAGSRATLRIALSDGILPKRLAALLACCREEEPDIHLQLCEVPLGEQLKGLQHNLFDVGFACVPGEPHGICSETLWQTELMVALPPRHPLLVHKHVPVAELKACPLVLFHPDLQSGLHQQVMSLLTGTESAITVAAHASSQEMLISLVAAGYAVGLSCAAQLKAHATEDIVLRPLAGEPVRLSTHLLYAAYEPDTPLSRFIHRARRIAAAPR</sequence>
<dbReference type="InterPro" id="IPR036390">
    <property type="entry name" value="WH_DNA-bd_sf"/>
</dbReference>
<dbReference type="InterPro" id="IPR000847">
    <property type="entry name" value="LysR_HTH_N"/>
</dbReference>
<evidence type="ECO:0000313" key="6">
    <source>
        <dbReference type="EMBL" id="MFB3801814.1"/>
    </source>
</evidence>
<accession>A0ABV4ZB18</accession>
<dbReference type="InterPro" id="IPR005119">
    <property type="entry name" value="LysR_subst-bd"/>
</dbReference>
<evidence type="ECO:0000259" key="5">
    <source>
        <dbReference type="PROSITE" id="PS50931"/>
    </source>
</evidence>
<dbReference type="Gene3D" id="1.10.10.10">
    <property type="entry name" value="Winged helix-like DNA-binding domain superfamily/Winged helix DNA-binding domain"/>
    <property type="match status" value="1"/>
</dbReference>
<dbReference type="EMBL" id="JBHFXX010000013">
    <property type="protein sequence ID" value="MFB3801814.1"/>
    <property type="molecule type" value="Genomic_DNA"/>
</dbReference>
<keyword evidence="7" id="KW-1185">Reference proteome</keyword>
<protein>
    <submittedName>
        <fullName evidence="6">LysR family transcriptional regulator</fullName>
    </submittedName>
</protein>
<dbReference type="InterPro" id="IPR036388">
    <property type="entry name" value="WH-like_DNA-bd_sf"/>
</dbReference>
<feature type="domain" description="HTH lysR-type" evidence="5">
    <location>
        <begin position="1"/>
        <end position="59"/>
    </location>
</feature>
<keyword evidence="2" id="KW-0805">Transcription regulation</keyword>
<dbReference type="SUPFAM" id="SSF53850">
    <property type="entry name" value="Periplasmic binding protein-like II"/>
    <property type="match status" value="1"/>
</dbReference>
<keyword evidence="3" id="KW-0238">DNA-binding</keyword>
<dbReference type="Gene3D" id="3.40.190.10">
    <property type="entry name" value="Periplasmic binding protein-like II"/>
    <property type="match status" value="2"/>
</dbReference>
<evidence type="ECO:0000256" key="4">
    <source>
        <dbReference type="ARBA" id="ARBA00023163"/>
    </source>
</evidence>
<comment type="caution">
    <text evidence="6">The sequence shown here is derived from an EMBL/GenBank/DDBJ whole genome shotgun (WGS) entry which is preliminary data.</text>
</comment>
<dbReference type="Proteomes" id="UP001577047">
    <property type="component" value="Unassembled WGS sequence"/>
</dbReference>